<proteinExistence type="predicted"/>
<evidence type="ECO:0000313" key="2">
    <source>
        <dbReference type="EMBL" id="CAK7912957.1"/>
    </source>
</evidence>
<name>A0ABP0EH12_9ASCO</name>
<dbReference type="Gene3D" id="6.10.250.3180">
    <property type="match status" value="1"/>
</dbReference>
<feature type="region of interest" description="Disordered" evidence="1">
    <location>
        <begin position="75"/>
        <end position="98"/>
    </location>
</feature>
<dbReference type="PANTHER" id="PTHR15141:SF76">
    <property type="entry name" value="TRANSCRIPTION ELONGATION FACTOR B POLYPEPTIDE 3"/>
    <property type="match status" value="1"/>
</dbReference>
<feature type="region of interest" description="Disordered" evidence="1">
    <location>
        <begin position="157"/>
        <end position="430"/>
    </location>
</feature>
<dbReference type="Pfam" id="PF06881">
    <property type="entry name" value="Elongin_A"/>
    <property type="match status" value="1"/>
</dbReference>
<accession>A0ABP0EH12</accession>
<evidence type="ECO:0008006" key="4">
    <source>
        <dbReference type="Google" id="ProtNLM"/>
    </source>
</evidence>
<reference evidence="2 3" key="1">
    <citation type="submission" date="2024-01" db="EMBL/GenBank/DDBJ databases">
        <authorList>
            <consortium name="Genoscope - CEA"/>
            <person name="William W."/>
        </authorList>
    </citation>
    <scope>NUCLEOTIDE SEQUENCE [LARGE SCALE GENOMIC DNA]</scope>
    <source>
        <strain evidence="2 3">29B2s-10</strain>
    </source>
</reference>
<evidence type="ECO:0000256" key="1">
    <source>
        <dbReference type="SAM" id="MobiDB-lite"/>
    </source>
</evidence>
<dbReference type="Proteomes" id="UP001497600">
    <property type="component" value="Chromosome F"/>
</dbReference>
<gene>
    <name evidence="2" type="ORF">CAAN4_F09384</name>
</gene>
<dbReference type="InterPro" id="IPR010684">
    <property type="entry name" value="RNA_pol_II_trans_fac_SIII_A"/>
</dbReference>
<feature type="compositionally biased region" description="Pro residues" evidence="1">
    <location>
        <begin position="342"/>
        <end position="353"/>
    </location>
</feature>
<dbReference type="InterPro" id="IPR051870">
    <property type="entry name" value="Elongin-A_domain"/>
</dbReference>
<dbReference type="EMBL" id="OZ004258">
    <property type="protein sequence ID" value="CAK7912957.1"/>
    <property type="molecule type" value="Genomic_DNA"/>
</dbReference>
<evidence type="ECO:0000313" key="3">
    <source>
        <dbReference type="Proteomes" id="UP001497600"/>
    </source>
</evidence>
<sequence>MTSKVPSLVELASNKCIQNVAKLHDLGITPFHLLRRILGRMNAKQLAHVEELNPHVMPHTDVLWPALIEREFPDRPLYSQRRRTPQQQLKGTSEASSAIHSSMPNKALYFRYNDERESFRDDSAKRLRRITERLKKEKSAKSIVAVPQLLRDPTVRRRAAVAGGSSSWRTGGGTPSYKRNTILDRARHDLRKRPQTFPGKIKPYDPYAAFFEPEPQPQPPRRAASPPNGQDTGSGPGSARPRRRAPTAFNTMETRTGAHLRTSATPVVSTPQPPKIIHPSPKVLPKIGRPPVKPSITLLPPPPGTSPIARLSTPPPPPPPLPLPYGSPPPPIRRSPTRPRSSTPPPPPPPPPSSGGDSPTNALPNSPVAIPPPRKRRPQPSIFLTRKRPTPRASLGRGPSPAAKPATSPPPPPPTDAPPKLKAVRSSIFS</sequence>
<feature type="compositionally biased region" description="Pro residues" evidence="1">
    <location>
        <begin position="407"/>
        <end position="417"/>
    </location>
</feature>
<keyword evidence="3" id="KW-1185">Reference proteome</keyword>
<organism evidence="2 3">
    <name type="scientific">[Candida] anglica</name>
    <dbReference type="NCBI Taxonomy" id="148631"/>
    <lineage>
        <taxon>Eukaryota</taxon>
        <taxon>Fungi</taxon>
        <taxon>Dikarya</taxon>
        <taxon>Ascomycota</taxon>
        <taxon>Saccharomycotina</taxon>
        <taxon>Pichiomycetes</taxon>
        <taxon>Debaryomycetaceae</taxon>
        <taxon>Kurtzmaniella</taxon>
    </lineage>
</organism>
<dbReference type="PANTHER" id="PTHR15141">
    <property type="entry name" value="TRANSCRIPTION ELONGATION FACTOR B POLYPEPTIDE 3"/>
    <property type="match status" value="1"/>
</dbReference>
<feature type="compositionally biased region" description="Polar residues" evidence="1">
    <location>
        <begin position="85"/>
        <end position="98"/>
    </location>
</feature>
<protein>
    <recommendedName>
        <fullName evidence="4">Elongin-A</fullName>
    </recommendedName>
</protein>
<feature type="compositionally biased region" description="Pro residues" evidence="1">
    <location>
        <begin position="313"/>
        <end position="333"/>
    </location>
</feature>